<evidence type="ECO:0000256" key="4">
    <source>
        <dbReference type="ARBA" id="ARBA00022771"/>
    </source>
</evidence>
<name>A0ABQ8RWB7_PERAM</name>
<comment type="caution">
    <text evidence="9">The sequence shown here is derived from an EMBL/GenBank/DDBJ whole genome shotgun (WGS) entry which is preliminary data.</text>
</comment>
<keyword evidence="6" id="KW-0539">Nucleus</keyword>
<reference evidence="9 10" key="1">
    <citation type="journal article" date="2022" name="Allergy">
        <title>Genome assembly and annotation of Periplaneta americana reveal a comprehensive cockroach allergen profile.</title>
        <authorList>
            <person name="Wang L."/>
            <person name="Xiong Q."/>
            <person name="Saelim N."/>
            <person name="Wang L."/>
            <person name="Nong W."/>
            <person name="Wan A.T."/>
            <person name="Shi M."/>
            <person name="Liu X."/>
            <person name="Cao Q."/>
            <person name="Hui J.H.L."/>
            <person name="Sookrung N."/>
            <person name="Leung T.F."/>
            <person name="Tungtrongchitr A."/>
            <person name="Tsui S.K.W."/>
        </authorList>
    </citation>
    <scope>NUCLEOTIDE SEQUENCE [LARGE SCALE GENOMIC DNA]</scope>
    <source>
        <strain evidence="9">PWHHKU_190912</strain>
    </source>
</reference>
<dbReference type="InterPro" id="IPR036236">
    <property type="entry name" value="Znf_C2H2_sf"/>
</dbReference>
<dbReference type="PROSITE" id="PS50157">
    <property type="entry name" value="ZINC_FINGER_C2H2_2"/>
    <property type="match status" value="5"/>
</dbReference>
<dbReference type="PANTHER" id="PTHR16515">
    <property type="entry name" value="PR DOMAIN ZINC FINGER PROTEIN"/>
    <property type="match status" value="1"/>
</dbReference>
<feature type="domain" description="C2H2-type" evidence="8">
    <location>
        <begin position="417"/>
        <end position="444"/>
    </location>
</feature>
<feature type="domain" description="C2H2-type" evidence="8">
    <location>
        <begin position="333"/>
        <end position="360"/>
    </location>
</feature>
<dbReference type="SUPFAM" id="SSF57667">
    <property type="entry name" value="beta-beta-alpha zinc fingers"/>
    <property type="match status" value="4"/>
</dbReference>
<keyword evidence="4 7" id="KW-0863">Zinc-finger</keyword>
<evidence type="ECO:0000259" key="8">
    <source>
        <dbReference type="PROSITE" id="PS50157"/>
    </source>
</evidence>
<dbReference type="Pfam" id="PF00096">
    <property type="entry name" value="zf-C2H2"/>
    <property type="match status" value="4"/>
</dbReference>
<sequence length="592" mass="69014">MRWSRYSERTALKNNIRCMRFVRGVRYDVVTAYLKSVMDVIKMEREIDPLALERSNNTDIEEEKPQFYNVVIFYNDEMRSEDSPKDYPTFAFWLGKISEKPNQEGNVLDLKVTGIKTECVDDSYDVKSEVTFDKTDVPIDFVFVKSEVEEGNVLDLHVIEIKTECMDHSYDLKSEMTFVESPVPIDSPIIKIEAEDKVCEINKVEEEEVKIEVTAEENDALTEGFRSHIRLNVHPLVPLNTKHLVPWNMFQSTRYYRFSFFFYFKIMSRTFMLELRAHFLHSSGVPPFYDTITEDACLEECEKTFKCDDCGKSFFDSTSLNTHAVLNKHKRPLISDVCGKNFLHLNRLKRHARIHTGEKSFGSDLCGKKCSLSAKLKKQTAVQTDQKAFSCVTCGKKFSQSVNLKIHERKHTGEKPYSCDICGKKFSCGHNLKKHTRIHTGEKPFSCDICGKKFSESGNLNKHTVLSHTEEKAFSCDVCDEESIDLSQPQETDVGLLLIDEDYVFSAEQNDQYKVRQQTSFPERTKKRKRNSDERFWESMEKRDRERTLLLENLWSQKKIMQYEVSLNLCHKQLQVSPLNLLQKRRLKYVKL</sequence>
<comment type="subcellular location">
    <subcellularLocation>
        <location evidence="1">Nucleus</location>
    </subcellularLocation>
</comment>
<dbReference type="Gene3D" id="3.30.160.60">
    <property type="entry name" value="Classic Zinc Finger"/>
    <property type="match status" value="5"/>
</dbReference>
<evidence type="ECO:0000256" key="1">
    <source>
        <dbReference type="ARBA" id="ARBA00004123"/>
    </source>
</evidence>
<protein>
    <recommendedName>
        <fullName evidence="8">C2H2-type domain-containing protein</fullName>
    </recommendedName>
</protein>
<keyword evidence="5" id="KW-0862">Zinc</keyword>
<feature type="domain" description="C2H2-type" evidence="8">
    <location>
        <begin position="445"/>
        <end position="473"/>
    </location>
</feature>
<gene>
    <name evidence="9" type="ORF">ANN_27553</name>
</gene>
<dbReference type="PANTHER" id="PTHR16515:SF66">
    <property type="entry name" value="C2H2-TYPE DOMAIN-CONTAINING PROTEIN"/>
    <property type="match status" value="1"/>
</dbReference>
<feature type="domain" description="C2H2-type" evidence="8">
    <location>
        <begin position="389"/>
        <end position="416"/>
    </location>
</feature>
<evidence type="ECO:0000256" key="2">
    <source>
        <dbReference type="ARBA" id="ARBA00022723"/>
    </source>
</evidence>
<dbReference type="InterPro" id="IPR013087">
    <property type="entry name" value="Znf_C2H2_type"/>
</dbReference>
<accession>A0ABQ8RWB7</accession>
<dbReference type="SMART" id="SM00355">
    <property type="entry name" value="ZnF_C2H2"/>
    <property type="match status" value="5"/>
</dbReference>
<evidence type="ECO:0000256" key="3">
    <source>
        <dbReference type="ARBA" id="ARBA00022737"/>
    </source>
</evidence>
<evidence type="ECO:0000256" key="6">
    <source>
        <dbReference type="ARBA" id="ARBA00023242"/>
    </source>
</evidence>
<evidence type="ECO:0000256" key="5">
    <source>
        <dbReference type="ARBA" id="ARBA00022833"/>
    </source>
</evidence>
<dbReference type="PROSITE" id="PS00028">
    <property type="entry name" value="ZINC_FINGER_C2H2_1"/>
    <property type="match status" value="4"/>
</dbReference>
<keyword evidence="3" id="KW-0677">Repeat</keyword>
<organism evidence="9 10">
    <name type="scientific">Periplaneta americana</name>
    <name type="common">American cockroach</name>
    <name type="synonym">Blatta americana</name>
    <dbReference type="NCBI Taxonomy" id="6978"/>
    <lineage>
        <taxon>Eukaryota</taxon>
        <taxon>Metazoa</taxon>
        <taxon>Ecdysozoa</taxon>
        <taxon>Arthropoda</taxon>
        <taxon>Hexapoda</taxon>
        <taxon>Insecta</taxon>
        <taxon>Pterygota</taxon>
        <taxon>Neoptera</taxon>
        <taxon>Polyneoptera</taxon>
        <taxon>Dictyoptera</taxon>
        <taxon>Blattodea</taxon>
        <taxon>Blattoidea</taxon>
        <taxon>Blattidae</taxon>
        <taxon>Blattinae</taxon>
        <taxon>Periplaneta</taxon>
    </lineage>
</organism>
<evidence type="ECO:0000313" key="9">
    <source>
        <dbReference type="EMBL" id="KAJ4425927.1"/>
    </source>
</evidence>
<feature type="domain" description="C2H2-type" evidence="8">
    <location>
        <begin position="305"/>
        <end position="332"/>
    </location>
</feature>
<dbReference type="InterPro" id="IPR050331">
    <property type="entry name" value="Zinc_finger"/>
</dbReference>
<keyword evidence="10" id="KW-1185">Reference proteome</keyword>
<proteinExistence type="predicted"/>
<keyword evidence="2" id="KW-0479">Metal-binding</keyword>
<dbReference type="EMBL" id="JAJSOF020000041">
    <property type="protein sequence ID" value="KAJ4425927.1"/>
    <property type="molecule type" value="Genomic_DNA"/>
</dbReference>
<evidence type="ECO:0000313" key="10">
    <source>
        <dbReference type="Proteomes" id="UP001148838"/>
    </source>
</evidence>
<evidence type="ECO:0000256" key="7">
    <source>
        <dbReference type="PROSITE-ProRule" id="PRU00042"/>
    </source>
</evidence>
<dbReference type="Proteomes" id="UP001148838">
    <property type="component" value="Unassembled WGS sequence"/>
</dbReference>